<dbReference type="Pfam" id="PF08242">
    <property type="entry name" value="Methyltransf_12"/>
    <property type="match status" value="1"/>
</dbReference>
<dbReference type="InterPro" id="IPR029058">
    <property type="entry name" value="AB_hydrolase_fold"/>
</dbReference>
<evidence type="ECO:0000256" key="1">
    <source>
        <dbReference type="ARBA" id="ARBA00022679"/>
    </source>
</evidence>
<dbReference type="Proteomes" id="UP000012174">
    <property type="component" value="Unassembled WGS sequence"/>
</dbReference>
<dbReference type="PANTHER" id="PTHR45681:SF6">
    <property type="entry name" value="POLYKETIDE SYNTHASE 37"/>
    <property type="match status" value="1"/>
</dbReference>
<dbReference type="eggNOG" id="KOG1202">
    <property type="taxonomic scope" value="Eukaryota"/>
</dbReference>
<dbReference type="KEGG" id="ela:UCREL1_7379"/>
<sequence length="663" mass="73607">MAAPPKAAVAGAETVARPTIPSAFGAFQDTRLGYDEVGKSTKTLGFWDEAYPHQARLVLAYVVEAFAELGCDWRTLQPGDAVPKVKALDKHKQLVRRFYSVLEDGNLISWKDGKFVRTDASIDPTPAETIYHEIIDLYPQHADVNKLVRVVGSQLAACLVGDVDGLQLVFGNKENKKLLDDMYEFWPLLRTPTLLLGNFLAKALPNAAGKGKFRILEIGAGTGGTTRHIINRLQSQGIEFEYVFTDISAALVAAAKRQFKNVEGMSFELLDIEKAPKPEYEGAFHCIISTNCIHATKNLDVTLLHLRKMLREDGALTLVEMTQQLFWLDIVVGLFEGWWLFEDGRTHALIDEKQWAERMKRTGFKEVLWTEGDAPESKTVRVIGAFPTKEVSKGVAKSGLETVVYKRIGEQEVHADVFYPTEKELGNNKRPVALMIHSGSHTTSSRKDIQLAQIDVLLERGFLPVSVDYRLRPEMSFSEGPMADICDALYWARNTLPHMKLPQQPGLQIDGARVVVVGWGLGGQLAMSLAWTAPPRGLRAPEAILAFYSSPTSYEDAKSPSQQDKEKAIPQHSVDQIRAVSARAQIHQGNYQTPTFLVHGAANDLIPWQQGQDTYEALVEQGVEAGVALIRDTPHTYDVNSSSEPEGWKAALQGYEFISSYVF</sequence>
<dbReference type="Pfam" id="PF07859">
    <property type="entry name" value="Abhydrolase_3"/>
    <property type="match status" value="1"/>
</dbReference>
<dbReference type="AlphaFoldDB" id="M7SNA0"/>
<dbReference type="InterPro" id="IPR013094">
    <property type="entry name" value="AB_hydrolase_3"/>
</dbReference>
<evidence type="ECO:0000259" key="2">
    <source>
        <dbReference type="Pfam" id="PF07859"/>
    </source>
</evidence>
<evidence type="ECO:0000259" key="4">
    <source>
        <dbReference type="Pfam" id="PF18558"/>
    </source>
</evidence>
<dbReference type="HOGENOM" id="CLU_413892_0_0_1"/>
<proteinExistence type="predicted"/>
<feature type="domain" description="Methyltransferase fungal type helix-turn-helix" evidence="4">
    <location>
        <begin position="29"/>
        <end position="114"/>
    </location>
</feature>
<dbReference type="OMA" id="KRPVALM"/>
<name>M7SNA0_EUTLA</name>
<evidence type="ECO:0000313" key="5">
    <source>
        <dbReference type="EMBL" id="EMR65642.1"/>
    </source>
</evidence>
<dbReference type="CDD" id="cd02440">
    <property type="entry name" value="AdoMet_MTases"/>
    <property type="match status" value="1"/>
</dbReference>
<gene>
    <name evidence="5" type="ORF">UCREL1_7379</name>
</gene>
<dbReference type="GO" id="GO:0016787">
    <property type="term" value="F:hydrolase activity"/>
    <property type="evidence" value="ECO:0007669"/>
    <property type="project" value="InterPro"/>
</dbReference>
<dbReference type="Gene3D" id="3.40.50.1820">
    <property type="entry name" value="alpha/beta hydrolase"/>
    <property type="match status" value="1"/>
</dbReference>
<dbReference type="Gene3D" id="3.40.50.150">
    <property type="entry name" value="Vaccinia Virus protein VP39"/>
    <property type="match status" value="1"/>
</dbReference>
<dbReference type="STRING" id="1287681.M7SNA0"/>
<reference evidence="6" key="1">
    <citation type="journal article" date="2013" name="Genome Announc.">
        <title>Draft genome sequence of the grapevine dieback fungus Eutypa lata UCR-EL1.</title>
        <authorList>
            <person name="Blanco-Ulate B."/>
            <person name="Rolshausen P.E."/>
            <person name="Cantu D."/>
        </authorList>
    </citation>
    <scope>NUCLEOTIDE SEQUENCE [LARGE SCALE GENOMIC DNA]</scope>
    <source>
        <strain evidence="6">UCR-EL1</strain>
    </source>
</reference>
<dbReference type="SUPFAM" id="SSF53474">
    <property type="entry name" value="alpha/beta-Hydrolases"/>
    <property type="match status" value="1"/>
</dbReference>
<keyword evidence="1" id="KW-0808">Transferase</keyword>
<dbReference type="OrthoDB" id="329835at2759"/>
<dbReference type="InterPro" id="IPR013217">
    <property type="entry name" value="Methyltransf_12"/>
</dbReference>
<feature type="domain" description="Methyltransferase type 12" evidence="3">
    <location>
        <begin position="216"/>
        <end position="316"/>
    </location>
</feature>
<accession>M7SNA0</accession>
<dbReference type="GO" id="GO:0016740">
    <property type="term" value="F:transferase activity"/>
    <property type="evidence" value="ECO:0007669"/>
    <property type="project" value="UniProtKB-KW"/>
</dbReference>
<dbReference type="SUPFAM" id="SSF53335">
    <property type="entry name" value="S-adenosyl-L-methionine-dependent methyltransferases"/>
    <property type="match status" value="1"/>
</dbReference>
<dbReference type="EMBL" id="KB706815">
    <property type="protein sequence ID" value="EMR65642.1"/>
    <property type="molecule type" value="Genomic_DNA"/>
</dbReference>
<feature type="domain" description="Alpha/beta hydrolase fold-3" evidence="2">
    <location>
        <begin position="464"/>
        <end position="637"/>
    </location>
</feature>
<keyword evidence="6" id="KW-1185">Reference proteome</keyword>
<dbReference type="InterPro" id="IPR041068">
    <property type="entry name" value="HTH_51"/>
</dbReference>
<organism evidence="5 6">
    <name type="scientific">Eutypa lata (strain UCR-EL1)</name>
    <name type="common">Grapevine dieback disease fungus</name>
    <name type="synonym">Eutypa armeniacae</name>
    <dbReference type="NCBI Taxonomy" id="1287681"/>
    <lineage>
        <taxon>Eukaryota</taxon>
        <taxon>Fungi</taxon>
        <taxon>Dikarya</taxon>
        <taxon>Ascomycota</taxon>
        <taxon>Pezizomycotina</taxon>
        <taxon>Sordariomycetes</taxon>
        <taxon>Xylariomycetidae</taxon>
        <taxon>Xylariales</taxon>
        <taxon>Diatrypaceae</taxon>
        <taxon>Eutypa</taxon>
    </lineage>
</organism>
<dbReference type="InterPro" id="IPR029063">
    <property type="entry name" value="SAM-dependent_MTases_sf"/>
</dbReference>
<dbReference type="Pfam" id="PF18558">
    <property type="entry name" value="HTH_51"/>
    <property type="match status" value="1"/>
</dbReference>
<protein>
    <submittedName>
        <fullName evidence="5">Putative polyketide synthase protein</fullName>
    </submittedName>
</protein>
<dbReference type="InterPro" id="IPR050444">
    <property type="entry name" value="Polyketide_Synthase"/>
</dbReference>
<evidence type="ECO:0000259" key="3">
    <source>
        <dbReference type="Pfam" id="PF08242"/>
    </source>
</evidence>
<dbReference type="PANTHER" id="PTHR45681">
    <property type="entry name" value="POLYKETIDE SYNTHASE 44-RELATED"/>
    <property type="match status" value="1"/>
</dbReference>
<evidence type="ECO:0000313" key="6">
    <source>
        <dbReference type="Proteomes" id="UP000012174"/>
    </source>
</evidence>